<feature type="signal peptide" evidence="9">
    <location>
        <begin position="1"/>
        <end position="31"/>
    </location>
</feature>
<dbReference type="GO" id="GO:0009279">
    <property type="term" value="C:cell outer membrane"/>
    <property type="evidence" value="ECO:0007669"/>
    <property type="project" value="UniProtKB-SubCell"/>
</dbReference>
<dbReference type="Pfam" id="PF02321">
    <property type="entry name" value="OEP"/>
    <property type="match status" value="1"/>
</dbReference>
<dbReference type="Proteomes" id="UP000006764">
    <property type="component" value="Chromosome"/>
</dbReference>
<proteinExistence type="inferred from homology"/>
<dbReference type="KEGG" id="apac:S7S_08680"/>
<evidence type="ECO:0000256" key="8">
    <source>
        <dbReference type="SAM" id="Coils"/>
    </source>
</evidence>
<dbReference type="PANTHER" id="PTHR30026">
    <property type="entry name" value="OUTER MEMBRANE PROTEIN TOLC"/>
    <property type="match status" value="1"/>
</dbReference>
<keyword evidence="4" id="KW-1134">Transmembrane beta strand</keyword>
<reference evidence="10 11" key="1">
    <citation type="journal article" date="2012" name="J. Bacteriol.">
        <title>Genome sequence of an alkane-degrading bacterium, Alcanivorax pacificus type strain W11-5, isolated from deep sea sediment.</title>
        <authorList>
            <person name="Lai Q."/>
            <person name="Shao Z."/>
        </authorList>
    </citation>
    <scope>NUCLEOTIDE SEQUENCE [LARGE SCALE GENOMIC DNA]</scope>
    <source>
        <strain evidence="10 11">W11-5</strain>
    </source>
</reference>
<dbReference type="STRING" id="391936.S7S_08680"/>
<keyword evidence="11" id="KW-1185">Reference proteome</keyword>
<dbReference type="EMBL" id="CP004387">
    <property type="protein sequence ID" value="AJD48150.1"/>
    <property type="molecule type" value="Genomic_DNA"/>
</dbReference>
<evidence type="ECO:0000313" key="11">
    <source>
        <dbReference type="Proteomes" id="UP000006764"/>
    </source>
</evidence>
<accession>A0A0B4XN35</accession>
<feature type="coiled-coil region" evidence="8">
    <location>
        <begin position="314"/>
        <end position="356"/>
    </location>
</feature>
<sequence length="431" mass="47452">MYRVFLYVGRPRQIFRWLVTGVLLASASVPASEGLSFDHAVSLALRQSLELQAESAWVEAARQAEGPADTLPDPTLILGLDNVPVEGPDRYSLSGDVMTMQRIGVMQRFPNRSKRKARAEGAELRTSLTEAAEAATRLAVLRQTAVAWIERHVLDQQLTLLDELFEENRLFDDAVRARLSAGQGKVAESVAPRQEAAALLGRRDALLARQRQAEARLMRWLGEAGGLPLIGDAPTFAIDAGQLLQGLDQHPALEMAQRQAAMARAAADEARAAKKPDWALTLAYMNREDVSDMAMLQVNVDLPLFSGSRQGPRIAAAEAERRALEVGAEAVKREQQAMLRADLAEYERLVRALARQRELLIPLAREKTELTEAAWRGGDGSLAELVRARSEWLDARLTAIDLMGQRDMAAAALHFTYGHPGMAGEEHDHEH</sequence>
<evidence type="ECO:0000313" key="10">
    <source>
        <dbReference type="EMBL" id="AJD48150.1"/>
    </source>
</evidence>
<evidence type="ECO:0000256" key="9">
    <source>
        <dbReference type="SAM" id="SignalP"/>
    </source>
</evidence>
<dbReference type="GO" id="GO:1990281">
    <property type="term" value="C:efflux pump complex"/>
    <property type="evidence" value="ECO:0007669"/>
    <property type="project" value="TreeGrafter"/>
</dbReference>
<evidence type="ECO:0000256" key="1">
    <source>
        <dbReference type="ARBA" id="ARBA00004442"/>
    </source>
</evidence>
<dbReference type="PANTHER" id="PTHR30026:SF20">
    <property type="entry name" value="OUTER MEMBRANE PROTEIN TOLC"/>
    <property type="match status" value="1"/>
</dbReference>
<dbReference type="InterPro" id="IPR051906">
    <property type="entry name" value="TolC-like"/>
</dbReference>
<dbReference type="AlphaFoldDB" id="A0A0B4XN35"/>
<evidence type="ECO:0000256" key="6">
    <source>
        <dbReference type="ARBA" id="ARBA00023136"/>
    </source>
</evidence>
<dbReference type="GO" id="GO:0015288">
    <property type="term" value="F:porin activity"/>
    <property type="evidence" value="ECO:0007669"/>
    <property type="project" value="TreeGrafter"/>
</dbReference>
<dbReference type="Gene3D" id="1.20.1600.10">
    <property type="entry name" value="Outer membrane efflux proteins (OEP)"/>
    <property type="match status" value="1"/>
</dbReference>
<keyword evidence="7" id="KW-0998">Cell outer membrane</keyword>
<keyword evidence="9" id="KW-0732">Signal</keyword>
<evidence type="ECO:0000256" key="2">
    <source>
        <dbReference type="ARBA" id="ARBA00007613"/>
    </source>
</evidence>
<dbReference type="InterPro" id="IPR003423">
    <property type="entry name" value="OMP_efflux"/>
</dbReference>
<dbReference type="HOGENOM" id="CLU_012817_15_1_6"/>
<keyword evidence="8" id="KW-0175">Coiled coil</keyword>
<evidence type="ECO:0000256" key="3">
    <source>
        <dbReference type="ARBA" id="ARBA00022448"/>
    </source>
</evidence>
<dbReference type="GO" id="GO:0015562">
    <property type="term" value="F:efflux transmembrane transporter activity"/>
    <property type="evidence" value="ECO:0007669"/>
    <property type="project" value="InterPro"/>
</dbReference>
<dbReference type="OrthoDB" id="5607838at2"/>
<dbReference type="RefSeq" id="WP_008737542.1">
    <property type="nucleotide sequence ID" value="NZ_CP004387.1"/>
</dbReference>
<evidence type="ECO:0000256" key="7">
    <source>
        <dbReference type="ARBA" id="ARBA00023237"/>
    </source>
</evidence>
<feature type="chain" id="PRO_5002112020" evidence="9">
    <location>
        <begin position="32"/>
        <end position="431"/>
    </location>
</feature>
<name>A0A0B4XN35_9GAMM</name>
<gene>
    <name evidence="10" type="ORF">S7S_08680</name>
</gene>
<keyword evidence="3" id="KW-0813">Transport</keyword>
<evidence type="ECO:0000256" key="4">
    <source>
        <dbReference type="ARBA" id="ARBA00022452"/>
    </source>
</evidence>
<evidence type="ECO:0000256" key="5">
    <source>
        <dbReference type="ARBA" id="ARBA00022692"/>
    </source>
</evidence>
<keyword evidence="5" id="KW-0812">Transmembrane</keyword>
<protein>
    <submittedName>
        <fullName evidence="10">CzcC family heavy metal RND efflux outer membrane protein</fullName>
    </submittedName>
</protein>
<organism evidence="10 11">
    <name type="scientific">Isoalcanivorax pacificus W11-5</name>
    <dbReference type="NCBI Taxonomy" id="391936"/>
    <lineage>
        <taxon>Bacteria</taxon>
        <taxon>Pseudomonadati</taxon>
        <taxon>Pseudomonadota</taxon>
        <taxon>Gammaproteobacteria</taxon>
        <taxon>Oceanospirillales</taxon>
        <taxon>Alcanivoracaceae</taxon>
        <taxon>Isoalcanivorax</taxon>
    </lineage>
</organism>
<comment type="subcellular location">
    <subcellularLocation>
        <location evidence="1">Cell outer membrane</location>
    </subcellularLocation>
</comment>
<comment type="similarity">
    <text evidence="2">Belongs to the outer membrane factor (OMF) (TC 1.B.17) family.</text>
</comment>
<dbReference type="SUPFAM" id="SSF56954">
    <property type="entry name" value="Outer membrane efflux proteins (OEP)"/>
    <property type="match status" value="1"/>
</dbReference>
<keyword evidence="6" id="KW-0472">Membrane</keyword>